<name>A0ACB9MDY0_9MYRT</name>
<dbReference type="Proteomes" id="UP001057402">
    <property type="component" value="Chromosome 10"/>
</dbReference>
<comment type="caution">
    <text evidence="1">The sequence shown here is derived from an EMBL/GenBank/DDBJ whole genome shotgun (WGS) entry which is preliminary data.</text>
</comment>
<evidence type="ECO:0000313" key="1">
    <source>
        <dbReference type="EMBL" id="KAI4321694.1"/>
    </source>
</evidence>
<accession>A0ACB9MDY0</accession>
<evidence type="ECO:0000313" key="2">
    <source>
        <dbReference type="Proteomes" id="UP001057402"/>
    </source>
</evidence>
<sequence length="142" mass="16177">MASSSIWIGVAIAVALILLQSHPLAAREVPEPPVPRQPHNPMKVALINQVGTDLTFHCQLNFGEDLGSHALSNGQGWEYSFKPRYDWINVMTCSFQWLGQVRDFDAYDQTRDVRFIAIYWTFGTDGACRTLEDSSKQCYHWK</sequence>
<proteinExistence type="predicted"/>
<reference evidence="2" key="1">
    <citation type="journal article" date="2023" name="Front. Plant Sci.">
        <title>Chromosomal-level genome assembly of Melastoma candidum provides insights into trichome evolution.</title>
        <authorList>
            <person name="Zhong Y."/>
            <person name="Wu W."/>
            <person name="Sun C."/>
            <person name="Zou P."/>
            <person name="Liu Y."/>
            <person name="Dai S."/>
            <person name="Zhou R."/>
        </authorList>
    </citation>
    <scope>NUCLEOTIDE SEQUENCE [LARGE SCALE GENOMIC DNA]</scope>
</reference>
<dbReference type="EMBL" id="CM042889">
    <property type="protein sequence ID" value="KAI4321694.1"/>
    <property type="molecule type" value="Genomic_DNA"/>
</dbReference>
<gene>
    <name evidence="1" type="ORF">MLD38_035044</name>
</gene>
<protein>
    <submittedName>
        <fullName evidence="1">Uncharacterized protein</fullName>
    </submittedName>
</protein>
<organism evidence="1 2">
    <name type="scientific">Melastoma candidum</name>
    <dbReference type="NCBI Taxonomy" id="119954"/>
    <lineage>
        <taxon>Eukaryota</taxon>
        <taxon>Viridiplantae</taxon>
        <taxon>Streptophyta</taxon>
        <taxon>Embryophyta</taxon>
        <taxon>Tracheophyta</taxon>
        <taxon>Spermatophyta</taxon>
        <taxon>Magnoliopsida</taxon>
        <taxon>eudicotyledons</taxon>
        <taxon>Gunneridae</taxon>
        <taxon>Pentapetalae</taxon>
        <taxon>rosids</taxon>
        <taxon>malvids</taxon>
        <taxon>Myrtales</taxon>
        <taxon>Melastomataceae</taxon>
        <taxon>Melastomatoideae</taxon>
        <taxon>Melastomateae</taxon>
        <taxon>Melastoma</taxon>
    </lineage>
</organism>
<keyword evidence="2" id="KW-1185">Reference proteome</keyword>